<dbReference type="Pfam" id="PF00497">
    <property type="entry name" value="SBP_bac_3"/>
    <property type="match status" value="1"/>
</dbReference>
<keyword evidence="1 2" id="KW-0732">Signal</keyword>
<evidence type="ECO:0000256" key="1">
    <source>
        <dbReference type="ARBA" id="ARBA00022729"/>
    </source>
</evidence>
<evidence type="ECO:0000313" key="4">
    <source>
        <dbReference type="EMBL" id="MDN4594308.1"/>
    </source>
</evidence>
<sequence length="291" mass="31609">MSKKHFFNIVVLLVFIVSTTACSGLNLGLHGGDTLTRAKEEGVVTIGFANEKPYAYKDDNGKVTGEAVEVARSVFKKMGINKIEPVLVDFGSLIPGLKSGRFDVITAGMYITPTRCKEVVFADPEYKIGEAIAVKKGNPKNLHSYEDIAANPQVRVAVMKGAVEVSYLKKSGVKENQIIIVPDQPSAISALESGRVDTVTMTGPSLRAMMESTGAKDIVEVNDFKQPIVDGKSVLGYGAAAFRKEDKKFRDAFSRELAEMKKSDALLNVLKPFGFTEVNLPDKKADELCKP</sequence>
<dbReference type="PROSITE" id="PS51257">
    <property type="entry name" value="PROKAR_LIPOPROTEIN"/>
    <property type="match status" value="1"/>
</dbReference>
<dbReference type="InterPro" id="IPR014337">
    <property type="entry name" value="Ectoine_EhuB"/>
</dbReference>
<comment type="caution">
    <text evidence="4">The sequence shown here is derived from an EMBL/GenBank/DDBJ whole genome shotgun (WGS) entry which is preliminary data.</text>
</comment>
<dbReference type="PANTHER" id="PTHR35936:SF17">
    <property type="entry name" value="ARGININE-BINDING EXTRACELLULAR PROTEIN ARTP"/>
    <property type="match status" value="1"/>
</dbReference>
<dbReference type="NCBIfam" id="TIGR02995">
    <property type="entry name" value="ectoine_ehuB"/>
    <property type="match status" value="1"/>
</dbReference>
<dbReference type="InterPro" id="IPR001638">
    <property type="entry name" value="Solute-binding_3/MltF_N"/>
</dbReference>
<protein>
    <submittedName>
        <fullName evidence="4">Ectoine/hydroxyectoine ABC transporter substrate-binding protein EhuB</fullName>
    </submittedName>
</protein>
<feature type="chain" id="PRO_5045762201" evidence="2">
    <location>
        <begin position="24"/>
        <end position="291"/>
    </location>
</feature>
<dbReference type="Gene3D" id="3.40.190.10">
    <property type="entry name" value="Periplasmic binding protein-like II"/>
    <property type="match status" value="2"/>
</dbReference>
<evidence type="ECO:0000256" key="2">
    <source>
        <dbReference type="SAM" id="SignalP"/>
    </source>
</evidence>
<dbReference type="Proteomes" id="UP001174196">
    <property type="component" value="Unassembled WGS sequence"/>
</dbReference>
<dbReference type="RefSeq" id="WP_301238984.1">
    <property type="nucleotide sequence ID" value="NZ_JANRHH010000037.1"/>
</dbReference>
<evidence type="ECO:0000259" key="3">
    <source>
        <dbReference type="SMART" id="SM00062"/>
    </source>
</evidence>
<feature type="domain" description="Solute-binding protein family 3/N-terminal" evidence="3">
    <location>
        <begin position="43"/>
        <end position="277"/>
    </location>
</feature>
<dbReference type="EMBL" id="JANRHH010000037">
    <property type="protein sequence ID" value="MDN4594308.1"/>
    <property type="molecule type" value="Genomic_DNA"/>
</dbReference>
<keyword evidence="5" id="KW-1185">Reference proteome</keyword>
<dbReference type="CDD" id="cd01002">
    <property type="entry name" value="PBP2_Ehub_like"/>
    <property type="match status" value="1"/>
</dbReference>
<evidence type="ECO:0000313" key="5">
    <source>
        <dbReference type="Proteomes" id="UP001174196"/>
    </source>
</evidence>
<dbReference type="SMART" id="SM00062">
    <property type="entry name" value="PBPb"/>
    <property type="match status" value="1"/>
</dbReference>
<reference evidence="4" key="1">
    <citation type="submission" date="2022-08" db="EMBL/GenBank/DDBJ databases">
        <title>Polycladomyces zharkentsis sp. nov., a novel thermophilic CMC and starch-degrading bacterium isolated from a geothermal spring in Kazakhstan.</title>
        <authorList>
            <person name="Mashzhan A."/>
            <person name="Kistaubaeva A."/>
            <person name="Javier-Lopez R."/>
            <person name="Birkeland N.-K."/>
        </authorList>
    </citation>
    <scope>NUCLEOTIDE SEQUENCE</scope>
    <source>
        <strain evidence="4">KSR 13</strain>
    </source>
</reference>
<proteinExistence type="predicted"/>
<accession>A0ABT8IND5</accession>
<gene>
    <name evidence="4" type="primary">ehuB</name>
    <name evidence="4" type="ORF">NWF35_10405</name>
</gene>
<feature type="signal peptide" evidence="2">
    <location>
        <begin position="1"/>
        <end position="23"/>
    </location>
</feature>
<name>A0ABT8IND5_9BACL</name>
<organism evidence="4 5">
    <name type="scientific">Polycladomyces subterraneus</name>
    <dbReference type="NCBI Taxonomy" id="1016997"/>
    <lineage>
        <taxon>Bacteria</taxon>
        <taxon>Bacillati</taxon>
        <taxon>Bacillota</taxon>
        <taxon>Bacilli</taxon>
        <taxon>Bacillales</taxon>
        <taxon>Thermoactinomycetaceae</taxon>
        <taxon>Polycladomyces</taxon>
    </lineage>
</organism>
<dbReference type="PANTHER" id="PTHR35936">
    <property type="entry name" value="MEMBRANE-BOUND LYTIC MUREIN TRANSGLYCOSYLASE F"/>
    <property type="match status" value="1"/>
</dbReference>
<dbReference type="SUPFAM" id="SSF53850">
    <property type="entry name" value="Periplasmic binding protein-like II"/>
    <property type="match status" value="1"/>
</dbReference>